<name>A0ACC2N1A8_9HYME</name>
<evidence type="ECO:0000313" key="2">
    <source>
        <dbReference type="Proteomes" id="UP001239111"/>
    </source>
</evidence>
<dbReference type="EMBL" id="CM056744">
    <property type="protein sequence ID" value="KAJ8664814.1"/>
    <property type="molecule type" value="Genomic_DNA"/>
</dbReference>
<keyword evidence="2" id="KW-1185">Reference proteome</keyword>
<evidence type="ECO:0000313" key="1">
    <source>
        <dbReference type="EMBL" id="KAJ8664814.1"/>
    </source>
</evidence>
<dbReference type="Proteomes" id="UP001239111">
    <property type="component" value="Chromosome 4"/>
</dbReference>
<proteinExistence type="predicted"/>
<comment type="caution">
    <text evidence="1">The sequence shown here is derived from an EMBL/GenBank/DDBJ whole genome shotgun (WGS) entry which is preliminary data.</text>
</comment>
<organism evidence="1 2">
    <name type="scientific">Eretmocerus hayati</name>
    <dbReference type="NCBI Taxonomy" id="131215"/>
    <lineage>
        <taxon>Eukaryota</taxon>
        <taxon>Metazoa</taxon>
        <taxon>Ecdysozoa</taxon>
        <taxon>Arthropoda</taxon>
        <taxon>Hexapoda</taxon>
        <taxon>Insecta</taxon>
        <taxon>Pterygota</taxon>
        <taxon>Neoptera</taxon>
        <taxon>Endopterygota</taxon>
        <taxon>Hymenoptera</taxon>
        <taxon>Apocrita</taxon>
        <taxon>Proctotrupomorpha</taxon>
        <taxon>Chalcidoidea</taxon>
        <taxon>Aphelinidae</taxon>
        <taxon>Aphelininae</taxon>
        <taxon>Eretmocerus</taxon>
    </lineage>
</organism>
<protein>
    <submittedName>
        <fullName evidence="1">Uncharacterized protein</fullName>
    </submittedName>
</protein>
<gene>
    <name evidence="1" type="ORF">QAD02_006476</name>
</gene>
<reference evidence="1" key="1">
    <citation type="submission" date="2023-04" db="EMBL/GenBank/DDBJ databases">
        <title>A chromosome-level genome assembly of the parasitoid wasp Eretmocerus hayati.</title>
        <authorList>
            <person name="Zhong Y."/>
            <person name="Liu S."/>
            <person name="Liu Y."/>
        </authorList>
    </citation>
    <scope>NUCLEOTIDE SEQUENCE</scope>
    <source>
        <strain evidence="1">ZJU_SS_LIU_2023</strain>
    </source>
</reference>
<sequence length="260" mass="29925">MKLLIVISSYALVQAVHPTPTTPSAPHSLPTWEELHDLFMQLDQLGPEFELPLNDHGFDCPPTSQKEATYENAATSHENIAGPSHRESQNPDNGYDYHQLSLDWFELRYLMQIFAHQNFHSASILERLGLVDNTLRPRTEQSHMYDCLPPAGNIQRQDSGAGILRILGILNDQMNLRRKFEDFYKALLQIRCEISHGSSETSQNQPTSRSFTIEHLNVIQMYIVQLNGMLKKWNQDIQEIMTEAVNSRYAHQQHANPRYE</sequence>
<accession>A0ACC2N1A8</accession>